<keyword evidence="2" id="KW-0808">Transferase</keyword>
<keyword evidence="2" id="KW-0489">Methyltransferase</keyword>
<accession>A0ABW5R850</accession>
<dbReference type="GO" id="GO:0032259">
    <property type="term" value="P:methylation"/>
    <property type="evidence" value="ECO:0007669"/>
    <property type="project" value="UniProtKB-KW"/>
</dbReference>
<evidence type="ECO:0000259" key="1">
    <source>
        <dbReference type="Pfam" id="PF13649"/>
    </source>
</evidence>
<organism evidence="2 3">
    <name type="scientific">Marinicrinis sediminis</name>
    <dbReference type="NCBI Taxonomy" id="1652465"/>
    <lineage>
        <taxon>Bacteria</taxon>
        <taxon>Bacillati</taxon>
        <taxon>Bacillota</taxon>
        <taxon>Bacilli</taxon>
        <taxon>Bacillales</taxon>
        <taxon>Paenibacillaceae</taxon>
    </lineage>
</organism>
<evidence type="ECO:0000313" key="3">
    <source>
        <dbReference type="Proteomes" id="UP001597497"/>
    </source>
</evidence>
<name>A0ABW5R850_9BACL</name>
<feature type="domain" description="Methyltransferase" evidence="1">
    <location>
        <begin position="42"/>
        <end position="132"/>
    </location>
</feature>
<dbReference type="InterPro" id="IPR029063">
    <property type="entry name" value="SAM-dependent_MTases_sf"/>
</dbReference>
<keyword evidence="3" id="KW-1185">Reference proteome</keyword>
<dbReference type="SUPFAM" id="SSF53335">
    <property type="entry name" value="S-adenosyl-L-methionine-dependent methyltransferases"/>
    <property type="match status" value="1"/>
</dbReference>
<dbReference type="CDD" id="cd02440">
    <property type="entry name" value="AdoMet_MTases"/>
    <property type="match status" value="1"/>
</dbReference>
<proteinExistence type="predicted"/>
<sequence>MNHHEYWEHYYRQHANPWTEPDEAVVQWAQQRPHSEKTGKAIDLGAGEGGNSIWLAENGWQVTSVEMASSAIEVIERESERRKLSIQTFAGDMRKLDLRASFDFILLSYIHFSPADRKALFHTWMPRLAAGGVWMYLGFWKDRDTLPEWADPEEFPHASQIASEMQMHENMVVLEASDTRKCIPVDHDQRYFEGSITKVIVKKEGF</sequence>
<dbReference type="RefSeq" id="WP_379927607.1">
    <property type="nucleotide sequence ID" value="NZ_JBHUMM010000001.1"/>
</dbReference>
<reference evidence="3" key="1">
    <citation type="journal article" date="2019" name="Int. J. Syst. Evol. Microbiol.">
        <title>The Global Catalogue of Microorganisms (GCM) 10K type strain sequencing project: providing services to taxonomists for standard genome sequencing and annotation.</title>
        <authorList>
            <consortium name="The Broad Institute Genomics Platform"/>
            <consortium name="The Broad Institute Genome Sequencing Center for Infectious Disease"/>
            <person name="Wu L."/>
            <person name="Ma J."/>
        </authorList>
    </citation>
    <scope>NUCLEOTIDE SEQUENCE [LARGE SCALE GENOMIC DNA]</scope>
    <source>
        <strain evidence="3">KCTC 33676</strain>
    </source>
</reference>
<dbReference type="InterPro" id="IPR041698">
    <property type="entry name" value="Methyltransf_25"/>
</dbReference>
<dbReference type="Proteomes" id="UP001597497">
    <property type="component" value="Unassembled WGS sequence"/>
</dbReference>
<evidence type="ECO:0000313" key="2">
    <source>
        <dbReference type="EMBL" id="MFD2670272.1"/>
    </source>
</evidence>
<dbReference type="Pfam" id="PF13649">
    <property type="entry name" value="Methyltransf_25"/>
    <property type="match status" value="1"/>
</dbReference>
<comment type="caution">
    <text evidence="2">The sequence shown here is derived from an EMBL/GenBank/DDBJ whole genome shotgun (WGS) entry which is preliminary data.</text>
</comment>
<dbReference type="Gene3D" id="3.40.50.150">
    <property type="entry name" value="Vaccinia Virus protein VP39"/>
    <property type="match status" value="1"/>
</dbReference>
<gene>
    <name evidence="2" type="ORF">ACFSUC_01465</name>
</gene>
<dbReference type="GO" id="GO:0008168">
    <property type="term" value="F:methyltransferase activity"/>
    <property type="evidence" value="ECO:0007669"/>
    <property type="project" value="UniProtKB-KW"/>
</dbReference>
<protein>
    <submittedName>
        <fullName evidence="2">Class I SAM-dependent methyltransferase</fullName>
    </submittedName>
</protein>
<dbReference type="EMBL" id="JBHUMM010000001">
    <property type="protein sequence ID" value="MFD2670272.1"/>
    <property type="molecule type" value="Genomic_DNA"/>
</dbReference>